<feature type="domain" description="N-acetyltransferase" evidence="1">
    <location>
        <begin position="10"/>
        <end position="145"/>
    </location>
</feature>
<evidence type="ECO:0000313" key="3">
    <source>
        <dbReference type="Proteomes" id="UP000721844"/>
    </source>
</evidence>
<accession>A0A963Z733</accession>
<evidence type="ECO:0000259" key="1">
    <source>
        <dbReference type="Pfam" id="PF13302"/>
    </source>
</evidence>
<dbReference type="EMBL" id="JAESVA010000016">
    <property type="protein sequence ID" value="MCB8883791.1"/>
    <property type="molecule type" value="Genomic_DNA"/>
</dbReference>
<dbReference type="Proteomes" id="UP000721844">
    <property type="component" value="Unassembled WGS sequence"/>
</dbReference>
<organism evidence="2 3">
    <name type="scientific">Acidisoma cellulosilyticum</name>
    <dbReference type="NCBI Taxonomy" id="2802395"/>
    <lineage>
        <taxon>Bacteria</taxon>
        <taxon>Pseudomonadati</taxon>
        <taxon>Pseudomonadota</taxon>
        <taxon>Alphaproteobacteria</taxon>
        <taxon>Acetobacterales</taxon>
        <taxon>Acidocellaceae</taxon>
        <taxon>Acidisoma</taxon>
    </lineage>
</organism>
<dbReference type="Gene3D" id="3.40.630.30">
    <property type="match status" value="1"/>
</dbReference>
<dbReference type="InterPro" id="IPR016181">
    <property type="entry name" value="Acyl_CoA_acyltransferase"/>
</dbReference>
<name>A0A963Z733_9PROT</name>
<evidence type="ECO:0000313" key="2">
    <source>
        <dbReference type="EMBL" id="MCB8883791.1"/>
    </source>
</evidence>
<proteinExistence type="predicted"/>
<dbReference type="GO" id="GO:0016747">
    <property type="term" value="F:acyltransferase activity, transferring groups other than amino-acyl groups"/>
    <property type="evidence" value="ECO:0007669"/>
    <property type="project" value="InterPro"/>
</dbReference>
<protein>
    <submittedName>
        <fullName evidence="2">GNAT family N-acetyltransferase</fullName>
    </submittedName>
</protein>
<dbReference type="Pfam" id="PF13302">
    <property type="entry name" value="Acetyltransf_3"/>
    <property type="match status" value="1"/>
</dbReference>
<reference evidence="2 3" key="1">
    <citation type="journal article" date="2021" name="Microorganisms">
        <title>Acidisoma silvae sp. nov. and Acidisomacellulosilytica sp. nov., Two Acidophilic Bacteria Isolated from Decaying Wood, Hydrolyzing Cellulose and Producing Poly-3-hydroxybutyrate.</title>
        <authorList>
            <person name="Mieszkin S."/>
            <person name="Pouder E."/>
            <person name="Uroz S."/>
            <person name="Simon-Colin C."/>
            <person name="Alain K."/>
        </authorList>
    </citation>
    <scope>NUCLEOTIDE SEQUENCE [LARGE SCALE GENOMIC DNA]</scope>
    <source>
        <strain evidence="2 3">HW T5.17</strain>
    </source>
</reference>
<dbReference type="PANTHER" id="PTHR43792:SF1">
    <property type="entry name" value="N-ACETYLTRANSFERASE DOMAIN-CONTAINING PROTEIN"/>
    <property type="match status" value="1"/>
</dbReference>
<gene>
    <name evidence="2" type="ORF">ACELLULO517_26320</name>
</gene>
<keyword evidence="3" id="KW-1185">Reference proteome</keyword>
<dbReference type="InterPro" id="IPR000182">
    <property type="entry name" value="GNAT_dom"/>
</dbReference>
<comment type="caution">
    <text evidence="2">The sequence shown here is derived from an EMBL/GenBank/DDBJ whole genome shotgun (WGS) entry which is preliminary data.</text>
</comment>
<sequence length="178" mass="19767">MTIPILETKRLLMRPPIADDFDAWAAFLADEHSTRFLGGPQTRTQAWRSIAIAAGCWSLQGFSMFSVIEKETGQWIGRIGPWRPVGWPGNEITWGITRAAQGRGFALEGTIAAIDWVFATLDWTEVIHTIEQANEGSAALARRLGSVLCGKVDRPEPFVGAEADLWMQTRGEWLGRRA</sequence>
<dbReference type="SUPFAM" id="SSF55729">
    <property type="entry name" value="Acyl-CoA N-acyltransferases (Nat)"/>
    <property type="match status" value="1"/>
</dbReference>
<dbReference type="InterPro" id="IPR051531">
    <property type="entry name" value="N-acetyltransferase"/>
</dbReference>
<dbReference type="AlphaFoldDB" id="A0A963Z733"/>
<dbReference type="RefSeq" id="WP_227310527.1">
    <property type="nucleotide sequence ID" value="NZ_JAESVA010000016.1"/>
</dbReference>
<dbReference type="PANTHER" id="PTHR43792">
    <property type="entry name" value="GNAT FAMILY, PUTATIVE (AFU_ORTHOLOGUE AFUA_3G00765)-RELATED-RELATED"/>
    <property type="match status" value="1"/>
</dbReference>